<dbReference type="PANTHER" id="PTHR35788">
    <property type="entry name" value="EXPORTED PROTEIN-RELATED"/>
    <property type="match status" value="1"/>
</dbReference>
<feature type="chain" id="PRO_5045104346" evidence="1">
    <location>
        <begin position="23"/>
        <end position="291"/>
    </location>
</feature>
<gene>
    <name evidence="2" type="ORF">ACFSJF_06450</name>
</gene>
<keyword evidence="3" id="KW-1185">Reference proteome</keyword>
<keyword evidence="1" id="KW-0732">Signal</keyword>
<reference evidence="3" key="1">
    <citation type="journal article" date="2019" name="Int. J. Syst. Evol. Microbiol.">
        <title>The Global Catalogue of Microorganisms (GCM) 10K type strain sequencing project: providing services to taxonomists for standard genome sequencing and annotation.</title>
        <authorList>
            <consortium name="The Broad Institute Genomics Platform"/>
            <consortium name="The Broad Institute Genome Sequencing Center for Infectious Disease"/>
            <person name="Wu L."/>
            <person name="Ma J."/>
        </authorList>
    </citation>
    <scope>NUCLEOTIDE SEQUENCE [LARGE SCALE GENOMIC DNA]</scope>
    <source>
        <strain evidence="3">R28</strain>
    </source>
</reference>
<dbReference type="Proteomes" id="UP001597383">
    <property type="component" value="Unassembled WGS sequence"/>
</dbReference>
<proteinExistence type="predicted"/>
<protein>
    <submittedName>
        <fullName evidence="2">VanW family protein</fullName>
    </submittedName>
</protein>
<dbReference type="Pfam" id="PF04294">
    <property type="entry name" value="VanW"/>
    <property type="match status" value="1"/>
</dbReference>
<dbReference type="InterPro" id="IPR052913">
    <property type="entry name" value="Glycopeptide_resist_protein"/>
</dbReference>
<name>A0ABW4VWA0_9BACI</name>
<evidence type="ECO:0000313" key="2">
    <source>
        <dbReference type="EMBL" id="MFD2043894.1"/>
    </source>
</evidence>
<accession>A0ABW4VWA0</accession>
<evidence type="ECO:0000256" key="1">
    <source>
        <dbReference type="SAM" id="SignalP"/>
    </source>
</evidence>
<dbReference type="RefSeq" id="WP_377555467.1">
    <property type="nucleotide sequence ID" value="NZ_JBHUMI010000009.1"/>
</dbReference>
<dbReference type="PANTHER" id="PTHR35788:SF1">
    <property type="entry name" value="EXPORTED PROTEIN"/>
    <property type="match status" value="1"/>
</dbReference>
<evidence type="ECO:0000313" key="3">
    <source>
        <dbReference type="Proteomes" id="UP001597383"/>
    </source>
</evidence>
<dbReference type="EMBL" id="JBHUHQ010000013">
    <property type="protein sequence ID" value="MFD2043894.1"/>
    <property type="molecule type" value="Genomic_DNA"/>
</dbReference>
<organism evidence="2 3">
    <name type="scientific">Ornithinibacillus salinisoli</name>
    <dbReference type="NCBI Taxonomy" id="1848459"/>
    <lineage>
        <taxon>Bacteria</taxon>
        <taxon>Bacillati</taxon>
        <taxon>Bacillota</taxon>
        <taxon>Bacilli</taxon>
        <taxon>Bacillales</taxon>
        <taxon>Bacillaceae</taxon>
        <taxon>Ornithinibacillus</taxon>
    </lineage>
</organism>
<dbReference type="InterPro" id="IPR007391">
    <property type="entry name" value="Vancomycin_resist_VanW"/>
</dbReference>
<sequence length="291" mass="33296">MIMKKVLLLTTICLLITTSEVAATTLVIKDEHVSETLVREHFRIQTAAPQFINRNKLELLFDRIEEQIFKAPKNAYINDHGQIIPAKPGVALNRYRLYQHFHDYYYSNVSLQVDVPLRNIYPRVDGELLSEIRNFELGSYMTYFRQGNKERSHNIELAAEAINNHVVFPGEQFSFNNVVGKRTKERGYKRAPVIVKGELSEDIGGGICQVSSTLFNAVSLDGIKIVERYSHSRKVPYVPPGKDATVSWWGPDFVFVNEYNHPILIRAKALDGKVIIRIFSSESVEIKSKRN</sequence>
<feature type="signal peptide" evidence="1">
    <location>
        <begin position="1"/>
        <end position="22"/>
    </location>
</feature>
<comment type="caution">
    <text evidence="2">The sequence shown here is derived from an EMBL/GenBank/DDBJ whole genome shotgun (WGS) entry which is preliminary data.</text>
</comment>